<keyword evidence="3" id="KW-0282">Flagellum</keyword>
<organism evidence="3 4">
    <name type="scientific">Paenibacillus taihuensis</name>
    <dbReference type="NCBI Taxonomy" id="1156355"/>
    <lineage>
        <taxon>Bacteria</taxon>
        <taxon>Bacillati</taxon>
        <taxon>Bacillota</taxon>
        <taxon>Bacilli</taxon>
        <taxon>Bacillales</taxon>
        <taxon>Paenibacillaceae</taxon>
        <taxon>Paenibacillus</taxon>
    </lineage>
</organism>
<dbReference type="Proteomes" id="UP000256304">
    <property type="component" value="Unassembled WGS sequence"/>
</dbReference>
<dbReference type="InterPro" id="IPR051056">
    <property type="entry name" value="Glycosyl_Hydrolase_73"/>
</dbReference>
<gene>
    <name evidence="3" type="ORF">A8990_101131</name>
</gene>
<dbReference type="Pfam" id="PF01832">
    <property type="entry name" value="Glucosaminidase"/>
    <property type="match status" value="1"/>
</dbReference>
<comment type="caution">
    <text evidence="3">The sequence shown here is derived from an EMBL/GenBank/DDBJ whole genome shotgun (WGS) entry which is preliminary data.</text>
</comment>
<keyword evidence="3" id="KW-0969">Cilium</keyword>
<keyword evidence="3" id="KW-0966">Cell projection</keyword>
<evidence type="ECO:0000256" key="1">
    <source>
        <dbReference type="ARBA" id="ARBA00022801"/>
    </source>
</evidence>
<proteinExistence type="predicted"/>
<dbReference type="InterPro" id="IPR002901">
    <property type="entry name" value="MGlyc_endo_b_GlcNAc-like_dom"/>
</dbReference>
<evidence type="ECO:0000259" key="2">
    <source>
        <dbReference type="SMART" id="SM00047"/>
    </source>
</evidence>
<feature type="domain" description="Mannosyl-glycoprotein endo-beta-N-acetylglucosamidase-like" evidence="2">
    <location>
        <begin position="2"/>
        <end position="151"/>
    </location>
</feature>
<dbReference type="EMBL" id="QTTN01000001">
    <property type="protein sequence ID" value="REE94338.1"/>
    <property type="molecule type" value="Genomic_DNA"/>
</dbReference>
<keyword evidence="4" id="KW-1185">Reference proteome</keyword>
<dbReference type="PANTHER" id="PTHR33308:SF9">
    <property type="entry name" value="PEPTIDOGLYCAN HYDROLASE FLGJ"/>
    <property type="match status" value="1"/>
</dbReference>
<reference evidence="3 4" key="1">
    <citation type="submission" date="2018-08" db="EMBL/GenBank/DDBJ databases">
        <title>Genomic Encyclopedia of Type Strains, Phase III (KMG-III): the genomes of soil and plant-associated and newly described type strains.</title>
        <authorList>
            <person name="Whitman W."/>
        </authorList>
    </citation>
    <scope>NUCLEOTIDE SEQUENCE [LARGE SCALE GENOMIC DNA]</scope>
    <source>
        <strain evidence="3 4">CGMCC 1.10966</strain>
    </source>
</reference>
<name>A0A3D9SEI4_9BACL</name>
<sequence>MDKQSFFAYLVPIVRQLYLEGSPIYPSVRLAQSWLETGGNLPYWNNLAGYKAGAGVPSGYWKGAVVNKSTWEIINGKRVNIVAAFRAYDSIYDFFKDQDLLFATSRYTRVREAKGPFEQAEMLLACGYATDPTYAMQIIAIINASQLLKYDSMNGGDEPMTADEKKAFQDLMDQVTALSAALNAQSAAVQALQVQAAQLQAHDQLGSVPAWAKEAVDAAVKAKLIDTPDGGSLDFYRLLTVMHRRQLL</sequence>
<dbReference type="RefSeq" id="WP_116187077.1">
    <property type="nucleotide sequence ID" value="NZ_QTTN01000001.1"/>
</dbReference>
<keyword evidence="1" id="KW-0378">Hydrolase</keyword>
<dbReference type="Gene3D" id="1.10.530.10">
    <property type="match status" value="1"/>
</dbReference>
<dbReference type="OrthoDB" id="977752at2"/>
<protein>
    <submittedName>
        <fullName evidence="3">Flagellar protein FlgJ</fullName>
    </submittedName>
</protein>
<dbReference type="AlphaFoldDB" id="A0A3D9SEI4"/>
<dbReference type="GO" id="GO:0004040">
    <property type="term" value="F:amidase activity"/>
    <property type="evidence" value="ECO:0007669"/>
    <property type="project" value="InterPro"/>
</dbReference>
<dbReference type="SMART" id="SM00047">
    <property type="entry name" value="LYZ2"/>
    <property type="match status" value="1"/>
</dbReference>
<evidence type="ECO:0000313" key="4">
    <source>
        <dbReference type="Proteomes" id="UP000256304"/>
    </source>
</evidence>
<evidence type="ECO:0000313" key="3">
    <source>
        <dbReference type="EMBL" id="REE94338.1"/>
    </source>
</evidence>
<dbReference type="PANTHER" id="PTHR33308">
    <property type="entry name" value="PEPTIDOGLYCAN HYDROLASE FLGJ"/>
    <property type="match status" value="1"/>
</dbReference>
<accession>A0A3D9SEI4</accession>